<dbReference type="PROSITE" id="PS50931">
    <property type="entry name" value="HTH_LYSR"/>
    <property type="match status" value="1"/>
</dbReference>
<dbReference type="Gene3D" id="1.10.10.10">
    <property type="entry name" value="Winged helix-like DNA-binding domain superfamily/Winged helix DNA-binding domain"/>
    <property type="match status" value="1"/>
</dbReference>
<dbReference type="PRINTS" id="PR00039">
    <property type="entry name" value="HTHLYSR"/>
</dbReference>
<evidence type="ECO:0000256" key="3">
    <source>
        <dbReference type="ARBA" id="ARBA00023125"/>
    </source>
</evidence>
<dbReference type="SUPFAM" id="SSF46785">
    <property type="entry name" value="Winged helix' DNA-binding domain"/>
    <property type="match status" value="1"/>
</dbReference>
<dbReference type="InterPro" id="IPR036388">
    <property type="entry name" value="WH-like_DNA-bd_sf"/>
</dbReference>
<dbReference type="GO" id="GO:0000976">
    <property type="term" value="F:transcription cis-regulatory region binding"/>
    <property type="evidence" value="ECO:0007669"/>
    <property type="project" value="TreeGrafter"/>
</dbReference>
<reference evidence="6" key="1">
    <citation type="journal article" date="2021" name="PeerJ">
        <title>Extensive microbial diversity within the chicken gut microbiome revealed by metagenomics and culture.</title>
        <authorList>
            <person name="Gilroy R."/>
            <person name="Ravi A."/>
            <person name="Getino M."/>
            <person name="Pursley I."/>
            <person name="Horton D.L."/>
            <person name="Alikhan N.F."/>
            <person name="Baker D."/>
            <person name="Gharbi K."/>
            <person name="Hall N."/>
            <person name="Watson M."/>
            <person name="Adriaenssens E.M."/>
            <person name="Foster-Nyarko E."/>
            <person name="Jarju S."/>
            <person name="Secka A."/>
            <person name="Antonio M."/>
            <person name="Oren A."/>
            <person name="Chaudhuri R.R."/>
            <person name="La Ragione R."/>
            <person name="Hildebrand F."/>
            <person name="Pallen M.J."/>
        </authorList>
    </citation>
    <scope>NUCLEOTIDE SEQUENCE</scope>
    <source>
        <strain evidence="6">ChiGjej4B4-18154</strain>
    </source>
</reference>
<dbReference type="Gene3D" id="3.40.190.290">
    <property type="match status" value="1"/>
</dbReference>
<evidence type="ECO:0000256" key="4">
    <source>
        <dbReference type="ARBA" id="ARBA00023163"/>
    </source>
</evidence>
<evidence type="ECO:0000313" key="6">
    <source>
        <dbReference type="EMBL" id="HIZ30200.1"/>
    </source>
</evidence>
<evidence type="ECO:0000256" key="1">
    <source>
        <dbReference type="ARBA" id="ARBA00009437"/>
    </source>
</evidence>
<accession>A0A9D2IYC7</accession>
<dbReference type="InterPro" id="IPR036390">
    <property type="entry name" value="WH_DNA-bd_sf"/>
</dbReference>
<name>A0A9D2IYC7_9FIRM</name>
<reference evidence="6" key="2">
    <citation type="submission" date="2021-04" db="EMBL/GenBank/DDBJ databases">
        <authorList>
            <person name="Gilroy R."/>
        </authorList>
    </citation>
    <scope>NUCLEOTIDE SEQUENCE</scope>
    <source>
        <strain evidence="6">ChiGjej4B4-18154</strain>
    </source>
</reference>
<evidence type="ECO:0000256" key="2">
    <source>
        <dbReference type="ARBA" id="ARBA00023015"/>
    </source>
</evidence>
<dbReference type="Pfam" id="PF00126">
    <property type="entry name" value="HTH_1"/>
    <property type="match status" value="1"/>
</dbReference>
<dbReference type="InterPro" id="IPR005119">
    <property type="entry name" value="LysR_subst-bd"/>
</dbReference>
<dbReference type="PANTHER" id="PTHR30126">
    <property type="entry name" value="HTH-TYPE TRANSCRIPTIONAL REGULATOR"/>
    <property type="match status" value="1"/>
</dbReference>
<dbReference type="GO" id="GO:0003700">
    <property type="term" value="F:DNA-binding transcription factor activity"/>
    <property type="evidence" value="ECO:0007669"/>
    <property type="project" value="InterPro"/>
</dbReference>
<sequence length="304" mass="34157">MTIRHINIFLAVCEAGQNTTKAAEQLHMSQPAVSLAIRELEEYYGVALFDRIGRRLCITEAGKRFWEYASHISTMFDDMEKTLSDWEHLGVLRVGASITVGSRFLPGYVKTFLSQHPGLEIRAQIASTEVLTGKLMANELDFALVEGVPRHPSLVSEDYMEDHLAVICPAGGPFQQGETITVEQFRAQRFLLREKGNGTREEFDRVTEQAGFSVSPAWEAMSTTALVNAVIEGLGVSVLPQRLIVGAEERGLVVSVNVEGLDFCRQFRIIYHKDKFLPAVAREFLAHCRDFEQNYPLPRYNGLY</sequence>
<dbReference type="Proteomes" id="UP000824035">
    <property type="component" value="Unassembled WGS sequence"/>
</dbReference>
<organism evidence="6 7">
    <name type="scientific">Candidatus Allofournierella merdipullorum</name>
    <dbReference type="NCBI Taxonomy" id="2838595"/>
    <lineage>
        <taxon>Bacteria</taxon>
        <taxon>Bacillati</taxon>
        <taxon>Bacillota</taxon>
        <taxon>Clostridia</taxon>
        <taxon>Eubacteriales</taxon>
        <taxon>Oscillospiraceae</taxon>
        <taxon>Allofournierella</taxon>
    </lineage>
</organism>
<keyword evidence="4" id="KW-0804">Transcription</keyword>
<evidence type="ECO:0000313" key="7">
    <source>
        <dbReference type="Proteomes" id="UP000824035"/>
    </source>
</evidence>
<dbReference type="SUPFAM" id="SSF53850">
    <property type="entry name" value="Periplasmic binding protein-like II"/>
    <property type="match status" value="1"/>
</dbReference>
<comment type="similarity">
    <text evidence="1">Belongs to the LysR transcriptional regulatory family.</text>
</comment>
<gene>
    <name evidence="6" type="ORF">H9813_03055</name>
</gene>
<evidence type="ECO:0000259" key="5">
    <source>
        <dbReference type="PROSITE" id="PS50931"/>
    </source>
</evidence>
<dbReference type="FunFam" id="1.10.10.10:FF:000001">
    <property type="entry name" value="LysR family transcriptional regulator"/>
    <property type="match status" value="1"/>
</dbReference>
<feature type="domain" description="HTH lysR-type" evidence="5">
    <location>
        <begin position="1"/>
        <end position="59"/>
    </location>
</feature>
<keyword evidence="3" id="KW-0238">DNA-binding</keyword>
<dbReference type="AlphaFoldDB" id="A0A9D2IYC7"/>
<proteinExistence type="inferred from homology"/>
<protein>
    <submittedName>
        <fullName evidence="6">LysR family transcriptional regulator</fullName>
    </submittedName>
</protein>
<keyword evidence="2" id="KW-0805">Transcription regulation</keyword>
<comment type="caution">
    <text evidence="6">The sequence shown here is derived from an EMBL/GenBank/DDBJ whole genome shotgun (WGS) entry which is preliminary data.</text>
</comment>
<dbReference type="PANTHER" id="PTHR30126:SF94">
    <property type="entry name" value="LYSR FAMILY TRANSCRIPTIONAL REGULATOR"/>
    <property type="match status" value="1"/>
</dbReference>
<dbReference type="EMBL" id="DXBV01000027">
    <property type="protein sequence ID" value="HIZ30200.1"/>
    <property type="molecule type" value="Genomic_DNA"/>
</dbReference>
<dbReference type="InterPro" id="IPR000847">
    <property type="entry name" value="LysR_HTH_N"/>
</dbReference>
<dbReference type="Pfam" id="PF03466">
    <property type="entry name" value="LysR_substrate"/>
    <property type="match status" value="1"/>
</dbReference>